<keyword evidence="4" id="KW-0520">NAD</keyword>
<dbReference type="GO" id="GO:0006081">
    <property type="term" value="P:aldehyde metabolic process"/>
    <property type="evidence" value="ECO:0007669"/>
    <property type="project" value="InterPro"/>
</dbReference>
<evidence type="ECO:0000313" key="9">
    <source>
        <dbReference type="Proteomes" id="UP000606974"/>
    </source>
</evidence>
<dbReference type="PANTHER" id="PTHR43570">
    <property type="entry name" value="ALDEHYDE DEHYDROGENASE"/>
    <property type="match status" value="1"/>
</dbReference>
<dbReference type="EMBL" id="JAACFV010000086">
    <property type="protein sequence ID" value="KAF7506485.1"/>
    <property type="molecule type" value="Genomic_DNA"/>
</dbReference>
<dbReference type="PIRSF" id="PIRSF036492">
    <property type="entry name" value="ALDH"/>
    <property type="match status" value="1"/>
</dbReference>
<organism evidence="8 9">
    <name type="scientific">Endocarpon pusillum</name>
    <dbReference type="NCBI Taxonomy" id="364733"/>
    <lineage>
        <taxon>Eukaryota</taxon>
        <taxon>Fungi</taxon>
        <taxon>Dikarya</taxon>
        <taxon>Ascomycota</taxon>
        <taxon>Pezizomycotina</taxon>
        <taxon>Eurotiomycetes</taxon>
        <taxon>Chaetothyriomycetidae</taxon>
        <taxon>Verrucariales</taxon>
        <taxon>Verrucariaceae</taxon>
        <taxon>Endocarpon</taxon>
    </lineage>
</organism>
<dbReference type="FunFam" id="3.40.309.10:FF:000025">
    <property type="entry name" value="Aldehyde dehydrogenase"/>
    <property type="match status" value="1"/>
</dbReference>
<dbReference type="Pfam" id="PF00171">
    <property type="entry name" value="Aldedh"/>
    <property type="match status" value="1"/>
</dbReference>
<dbReference type="GO" id="GO:0005737">
    <property type="term" value="C:cytoplasm"/>
    <property type="evidence" value="ECO:0007669"/>
    <property type="project" value="TreeGrafter"/>
</dbReference>
<evidence type="ECO:0000313" key="8">
    <source>
        <dbReference type="EMBL" id="KAF7506485.1"/>
    </source>
</evidence>
<dbReference type="OrthoDB" id="440325at2759"/>
<accession>A0A8H7E2N0</accession>
<dbReference type="Gene3D" id="3.40.605.10">
    <property type="entry name" value="Aldehyde Dehydrogenase, Chain A, domain 1"/>
    <property type="match status" value="1"/>
</dbReference>
<dbReference type="InterPro" id="IPR016163">
    <property type="entry name" value="Ald_DH_C"/>
</dbReference>
<dbReference type="InterPro" id="IPR016162">
    <property type="entry name" value="Ald_DH_N"/>
</dbReference>
<dbReference type="FunFam" id="3.40.605.10:FF:000004">
    <property type="entry name" value="Aldehyde dehydrogenase"/>
    <property type="match status" value="1"/>
</dbReference>
<evidence type="ECO:0000256" key="6">
    <source>
        <dbReference type="PIRSR" id="PIRSR036492-1"/>
    </source>
</evidence>
<evidence type="ECO:0000259" key="7">
    <source>
        <dbReference type="Pfam" id="PF00171"/>
    </source>
</evidence>
<sequence length="527" mass="57637">MALNLPPFANTPIDDIPQIVEEVRSTFFTQKTKPIEFRLKQLRKLYWGIVDHEADIIEACKKDLGKSVFETQISETKWVENDIIFISKNLEKWAKVEKPEDIPLMNYFMRPRIRKDPLGCVLIIGPFNFPFNLTFGPLVGAIAGGNTAIVKPSEQAPASAAVMQKILADSLDPSCYRVINGGIPETQALLAEKWDKIFFTGSANVGKIIAKAAAPTLTPVTLELGGRNPAIVTKKADIHLVARRLLWGKIFNAGQVCLSQNYILVDKDVVPTLVAELKSAMADFFPNGAKESPDYGRIVSNQQFSRIKKMLDNTSGKIVMGGTMDAEQRFIEPTVIEVSDPSDSLLTEESFGPLIPIMPVENVDEAIRIANSVHATPLGLYPFGSKDEVAKILTEVRSGGASVNDAYTHGVIPTLVFGGVGDSGSGTYRGRASFDCFVHRRPVTTTPGWMEKLLAVRYPPYKGKYEQYARMSVSKPNFDREGNTKFGFIRYILTLGGGSAKRGILRAAALAVLAVALQIALGRTAGA</sequence>
<feature type="active site" evidence="6">
    <location>
        <position position="257"/>
    </location>
</feature>
<dbReference type="Gene3D" id="3.40.309.10">
    <property type="entry name" value="Aldehyde Dehydrogenase, Chain A, domain 2"/>
    <property type="match status" value="1"/>
</dbReference>
<feature type="active site" evidence="6">
    <location>
        <position position="223"/>
    </location>
</feature>
<evidence type="ECO:0000256" key="5">
    <source>
        <dbReference type="PIRNR" id="PIRNR036492"/>
    </source>
</evidence>
<keyword evidence="2" id="KW-0125">Carotenoid biosynthesis</keyword>
<dbReference type="GO" id="GO:0016117">
    <property type="term" value="P:carotenoid biosynthetic process"/>
    <property type="evidence" value="ECO:0007669"/>
    <property type="project" value="UniProtKB-KW"/>
</dbReference>
<keyword evidence="3 5" id="KW-0560">Oxidoreductase</keyword>
<gene>
    <name evidence="8" type="ORF">GJ744_011735</name>
</gene>
<reference evidence="8" key="1">
    <citation type="submission" date="2020-02" db="EMBL/GenBank/DDBJ databases">
        <authorList>
            <person name="Palmer J.M."/>
        </authorList>
    </citation>
    <scope>NUCLEOTIDE SEQUENCE</scope>
    <source>
        <strain evidence="8">EPUS1.4</strain>
        <tissue evidence="8">Thallus</tissue>
    </source>
</reference>
<dbReference type="InterPro" id="IPR012394">
    <property type="entry name" value="Aldehyde_DH_NAD(P)"/>
</dbReference>
<proteinExistence type="inferred from homology"/>
<dbReference type="GO" id="GO:0004029">
    <property type="term" value="F:aldehyde dehydrogenase (NAD+) activity"/>
    <property type="evidence" value="ECO:0007669"/>
    <property type="project" value="TreeGrafter"/>
</dbReference>
<dbReference type="InterPro" id="IPR015590">
    <property type="entry name" value="Aldehyde_DH_dom"/>
</dbReference>
<keyword evidence="9" id="KW-1185">Reference proteome</keyword>
<dbReference type="AlphaFoldDB" id="A0A8H7E2N0"/>
<evidence type="ECO:0000256" key="2">
    <source>
        <dbReference type="ARBA" id="ARBA00022746"/>
    </source>
</evidence>
<dbReference type="SUPFAM" id="SSF53720">
    <property type="entry name" value="ALDH-like"/>
    <property type="match status" value="1"/>
</dbReference>
<dbReference type="PANTHER" id="PTHR43570:SF11">
    <property type="entry name" value="ALDEHYDE DEHYDROGENASE"/>
    <property type="match status" value="1"/>
</dbReference>
<dbReference type="CDD" id="cd07135">
    <property type="entry name" value="ALDH_F14-YMR110C"/>
    <property type="match status" value="1"/>
</dbReference>
<dbReference type="InterPro" id="IPR016161">
    <property type="entry name" value="Ald_DH/histidinol_DH"/>
</dbReference>
<evidence type="ECO:0000256" key="4">
    <source>
        <dbReference type="ARBA" id="ARBA00023027"/>
    </source>
</evidence>
<dbReference type="Proteomes" id="UP000606974">
    <property type="component" value="Unassembled WGS sequence"/>
</dbReference>
<comment type="similarity">
    <text evidence="1 5">Belongs to the aldehyde dehydrogenase family.</text>
</comment>
<name>A0A8H7E2N0_9EURO</name>
<comment type="caution">
    <text evidence="8">The sequence shown here is derived from an EMBL/GenBank/DDBJ whole genome shotgun (WGS) entry which is preliminary data.</text>
</comment>
<evidence type="ECO:0000256" key="1">
    <source>
        <dbReference type="ARBA" id="ARBA00009986"/>
    </source>
</evidence>
<feature type="domain" description="Aldehyde dehydrogenase" evidence="7">
    <location>
        <begin position="14"/>
        <end position="439"/>
    </location>
</feature>
<protein>
    <recommendedName>
        <fullName evidence="5">Aldehyde dehydrogenase</fullName>
    </recommendedName>
</protein>
<evidence type="ECO:0000256" key="3">
    <source>
        <dbReference type="ARBA" id="ARBA00023002"/>
    </source>
</evidence>